<accession>A0A0V7X3N4</accession>
<reference evidence="3 7" key="2">
    <citation type="journal article" date="2020" name="J. Appl. Microbiol.">
        <title>Genetic characterization of Shigatoxigenic and enteropathogenic Escherichia coli O80:H2 from diarrheic and septicemic calves and relatedness to human Shigatoxigenic E. coli O80:H2.</title>
        <authorList>
            <person name="Habets A."/>
            <person name="Crombe F."/>
            <person name="Nakamura K."/>
            <person name="Guerin V."/>
            <person name="De Rauw K."/>
            <person name="Pierard D."/>
            <person name="Saulmont M."/>
            <person name="Hayashi T."/>
            <person name="Mainil J.G."/>
            <person name="Thiry D."/>
        </authorList>
    </citation>
    <scope>NUCLEOTIDE SEQUENCE [LARGE SCALE GENOMIC DNA]</scope>
    <source>
        <strain evidence="4">EH3306</strain>
        <strain evidence="3 7">EH3307</strain>
    </source>
</reference>
<dbReference type="PROSITE" id="PS52050">
    <property type="entry name" value="WYL"/>
    <property type="match status" value="1"/>
</dbReference>
<reference evidence="5 6" key="1">
    <citation type="submission" date="2016-12" db="EMBL/GenBank/DDBJ databases">
        <title>Real-Time Genomic Investigation Underlying the Public Health Response to a Shiga Toxin-Producing Escherichia Coli O26:H11 Outbreak in a Nursery.</title>
        <authorList>
            <person name="Ferdous M."/>
            <person name="Moran-Gilad J."/>
            <person name="Rossen J.W."/>
            <person name="Gdalevich M."/>
        </authorList>
    </citation>
    <scope>NUCLEOTIDE SEQUENCE [LARGE SCALE GENOMIC DNA]</scope>
    <source>
        <strain evidence="5 6">STEC 514-2</strain>
    </source>
</reference>
<dbReference type="InterPro" id="IPR026881">
    <property type="entry name" value="WYL_dom"/>
</dbReference>
<organism evidence="5 6">
    <name type="scientific">Escherichia coli</name>
    <dbReference type="NCBI Taxonomy" id="562"/>
    <lineage>
        <taxon>Bacteria</taxon>
        <taxon>Pseudomonadati</taxon>
        <taxon>Pseudomonadota</taxon>
        <taxon>Gammaproteobacteria</taxon>
        <taxon>Enterobacterales</taxon>
        <taxon>Enterobacteriaceae</taxon>
        <taxon>Escherichia</taxon>
    </lineage>
</organism>
<comment type="caution">
    <text evidence="5">The sequence shown here is derived from an EMBL/GenBank/DDBJ whole genome shotgun (WGS) entry which is preliminary data.</text>
</comment>
<dbReference type="Pfam" id="PF13280">
    <property type="entry name" value="WYL"/>
    <property type="match status" value="1"/>
</dbReference>
<dbReference type="InterPro" id="IPR051534">
    <property type="entry name" value="CBASS_pafABC_assoc_protein"/>
</dbReference>
<dbReference type="Proteomes" id="UP000218543">
    <property type="component" value="Unassembled WGS sequence"/>
</dbReference>
<dbReference type="AlphaFoldDB" id="A0A0V7X3N4"/>
<dbReference type="EMBL" id="JABUPJ010000014">
    <property type="protein sequence ID" value="NYQ39489.1"/>
    <property type="molecule type" value="Genomic_DNA"/>
</dbReference>
<feature type="domain" description="WYL" evidence="1">
    <location>
        <begin position="128"/>
        <end position="184"/>
    </location>
</feature>
<protein>
    <submittedName>
        <fullName evidence="5">WYL domain-containing protein</fullName>
    </submittedName>
</protein>
<evidence type="ECO:0000313" key="5">
    <source>
        <dbReference type="EMBL" id="PAU23621.1"/>
    </source>
</evidence>
<evidence type="ECO:0000313" key="7">
    <source>
        <dbReference type="Proteomes" id="UP000517067"/>
    </source>
</evidence>
<dbReference type="RefSeq" id="WP_000785678.1">
    <property type="nucleotide sequence ID" value="NZ_CABVOS010000001.1"/>
</dbReference>
<proteinExistence type="predicted"/>
<feature type="domain" description="WCX" evidence="2">
    <location>
        <begin position="216"/>
        <end position="291"/>
    </location>
</feature>
<dbReference type="EMBL" id="JABUPU010000012">
    <property type="protein sequence ID" value="NYP85757.1"/>
    <property type="molecule type" value="Genomic_DNA"/>
</dbReference>
<sequence length="298" mass="34742">MADSTRNRSAERLIDILVELQNYGVVSRHNLMKKYNITERTAYRDLNMLSPFIEACGDGKYRLISARAGNQSKESLHKSLARLLDTDAIFPERDEGFWQKLENRATEKHIRVQFHNPEHTIRDDLRKYLDVLEKAICNSNVCQIAYAGKIRIVHPYKLTNQRSIWYLLATEENKLKSFSLAKIKWLDIKKEKFAKSDEIQSLVSESCDPWVSDKTFDVVLFIHSNIAHYFLRRDLLPYQQLLHKHDNGITLSCKASHKNQIIPLILYWLPNVEIIEPVWLKEAVLTMLGKYLTAENVS</sequence>
<dbReference type="InterPro" id="IPR057727">
    <property type="entry name" value="WCX_dom"/>
</dbReference>
<dbReference type="EMBL" id="MRVZ01000031">
    <property type="protein sequence ID" value="PAU23621.1"/>
    <property type="molecule type" value="Genomic_DNA"/>
</dbReference>
<evidence type="ECO:0000313" key="4">
    <source>
        <dbReference type="EMBL" id="NYQ39489.1"/>
    </source>
</evidence>
<gene>
    <name evidence="5" type="ORF">BTQ06_11565</name>
    <name evidence="4" type="ORF">G4A38_12870</name>
    <name evidence="3" type="ORF">G4A47_11145</name>
</gene>
<name>A0A0V7X3N4_ECOLX</name>
<dbReference type="Proteomes" id="UP000517067">
    <property type="component" value="Unassembled WGS sequence"/>
</dbReference>
<evidence type="ECO:0000313" key="6">
    <source>
        <dbReference type="Proteomes" id="UP000218543"/>
    </source>
</evidence>
<dbReference type="Pfam" id="PF25583">
    <property type="entry name" value="WCX"/>
    <property type="match status" value="1"/>
</dbReference>
<evidence type="ECO:0000259" key="2">
    <source>
        <dbReference type="Pfam" id="PF25583"/>
    </source>
</evidence>
<dbReference type="Proteomes" id="UP000540485">
    <property type="component" value="Unassembled WGS sequence"/>
</dbReference>
<dbReference type="PANTHER" id="PTHR34580:SF1">
    <property type="entry name" value="PROTEIN PAFC"/>
    <property type="match status" value="1"/>
</dbReference>
<evidence type="ECO:0000313" key="3">
    <source>
        <dbReference type="EMBL" id="NYP85757.1"/>
    </source>
</evidence>
<evidence type="ECO:0000259" key="1">
    <source>
        <dbReference type="Pfam" id="PF13280"/>
    </source>
</evidence>
<dbReference type="PANTHER" id="PTHR34580">
    <property type="match status" value="1"/>
</dbReference>